<dbReference type="InterPro" id="IPR006026">
    <property type="entry name" value="Peptidase_Metallo"/>
</dbReference>
<comment type="caution">
    <text evidence="8">The sequence shown here is derived from an EMBL/GenBank/DDBJ whole genome shotgun (WGS) entry which is preliminary data.</text>
</comment>
<evidence type="ECO:0000256" key="3">
    <source>
        <dbReference type="ARBA" id="ARBA00022801"/>
    </source>
</evidence>
<dbReference type="SUPFAM" id="SSF50370">
    <property type="entry name" value="Ricin B-like lectins"/>
    <property type="match status" value="1"/>
</dbReference>
<evidence type="ECO:0000259" key="7">
    <source>
        <dbReference type="PROSITE" id="PS51864"/>
    </source>
</evidence>
<dbReference type="Gene3D" id="3.40.390.10">
    <property type="entry name" value="Collagenase (Catalytic Domain)"/>
    <property type="match status" value="1"/>
</dbReference>
<feature type="binding site" evidence="6">
    <location>
        <position position="193"/>
    </location>
    <ligand>
        <name>Zn(2+)</name>
        <dbReference type="ChEBI" id="CHEBI:29105"/>
        <note>catalytic</note>
    </ligand>
</feature>
<protein>
    <recommendedName>
        <fullName evidence="7">Peptidase M12A domain-containing protein</fullName>
    </recommendedName>
</protein>
<dbReference type="Pfam" id="PF14200">
    <property type="entry name" value="RicinB_lectin_2"/>
    <property type="match status" value="1"/>
</dbReference>
<keyword evidence="3 6" id="KW-0378">Hydrolase</keyword>
<feature type="binding site" evidence="6">
    <location>
        <position position="203"/>
    </location>
    <ligand>
        <name>Zn(2+)</name>
        <dbReference type="ChEBI" id="CHEBI:29105"/>
        <note>catalytic</note>
    </ligand>
</feature>
<dbReference type="AlphaFoldDB" id="A0A848GSL2"/>
<dbReference type="PROSITE" id="PS51864">
    <property type="entry name" value="ASTACIN"/>
    <property type="match status" value="1"/>
</dbReference>
<dbReference type="InterPro" id="IPR024079">
    <property type="entry name" value="MetalloPept_cat_dom_sf"/>
</dbReference>
<gene>
    <name evidence="8" type="ORF">HHL17_16440</name>
</gene>
<keyword evidence="9" id="KW-1185">Reference proteome</keyword>
<dbReference type="Pfam" id="PF01400">
    <property type="entry name" value="Astacin"/>
    <property type="match status" value="1"/>
</dbReference>
<evidence type="ECO:0000313" key="9">
    <source>
        <dbReference type="Proteomes" id="UP000583266"/>
    </source>
</evidence>
<keyword evidence="5 6" id="KW-0482">Metalloprotease</keyword>
<dbReference type="GO" id="GO:0004222">
    <property type="term" value="F:metalloendopeptidase activity"/>
    <property type="evidence" value="ECO:0007669"/>
    <property type="project" value="UniProtKB-UniRule"/>
</dbReference>
<name>A0A848GSL2_9BACT</name>
<dbReference type="SUPFAM" id="SSF55486">
    <property type="entry name" value="Metalloproteases ('zincins'), catalytic domain"/>
    <property type="match status" value="1"/>
</dbReference>
<dbReference type="Gene3D" id="2.80.10.50">
    <property type="match status" value="1"/>
</dbReference>
<reference evidence="8 9" key="1">
    <citation type="submission" date="2020-04" db="EMBL/GenBank/DDBJ databases">
        <title>Chitinophaga sp. G-6-1-13 sp. nov., isolated from soil.</title>
        <authorList>
            <person name="Dahal R.H."/>
            <person name="Chaudhary D.K."/>
        </authorList>
    </citation>
    <scope>NUCLEOTIDE SEQUENCE [LARGE SCALE GENOMIC DNA]</scope>
    <source>
        <strain evidence="8 9">G-6-1-13</strain>
    </source>
</reference>
<keyword evidence="1 6" id="KW-0645">Protease</keyword>
<dbReference type="PROSITE" id="PS51257">
    <property type="entry name" value="PROKAR_LIPOPROTEIN"/>
    <property type="match status" value="1"/>
</dbReference>
<dbReference type="GO" id="GO:0006508">
    <property type="term" value="P:proteolysis"/>
    <property type="evidence" value="ECO:0007669"/>
    <property type="project" value="UniProtKB-KW"/>
</dbReference>
<dbReference type="InterPro" id="IPR035992">
    <property type="entry name" value="Ricin_B-like_lectins"/>
</dbReference>
<evidence type="ECO:0000256" key="1">
    <source>
        <dbReference type="ARBA" id="ARBA00022670"/>
    </source>
</evidence>
<sequence>MKKVNLSSTLLATMLVATVLSSCQKKEASSIGDESHTSPGDAKAEVYRFQRSGNTIQAYYRNHLVDLLEIENGMYLLGGDVVLKREDIRMPGDPRTESTTNGVAWPNKTIYYRYDNTASDNLKNHVWPAATQMWVNAGLGLQFVYDQQAVQPRYIVLGENQDQSAYSTSIGAPAGSMRISIDLTVYGAGNLAHEIGHALGLEHEQTRHDRELFVLVNTAGLTPNWAYQYNIKSNATPVGPFDFGSIMLYPSQNNRLTKLDGTGWPTNRRNPSATDILGINYKYNITSYTSDGTYELTTQLISRKALQADNLHDSIFAGAVRDTLAQRWRVRHQNNGFYKLTAWRDSTKCLTKSNTGIVLQTYTGVDSQLWAITPSYINQYFRLVSKTDNKLCMSLDTTGVGIARPAVATKGFKVDTAQQWQLRKIQ</sequence>
<feature type="active site" evidence="6">
    <location>
        <position position="194"/>
    </location>
</feature>
<proteinExistence type="predicted"/>
<dbReference type="PROSITE" id="PS50231">
    <property type="entry name" value="RICIN_B_LECTIN"/>
    <property type="match status" value="1"/>
</dbReference>
<accession>A0A848GSL2</accession>
<dbReference type="SMART" id="SM00235">
    <property type="entry name" value="ZnMc"/>
    <property type="match status" value="1"/>
</dbReference>
<evidence type="ECO:0000256" key="5">
    <source>
        <dbReference type="ARBA" id="ARBA00023049"/>
    </source>
</evidence>
<dbReference type="CDD" id="cd00161">
    <property type="entry name" value="beta-trefoil_Ricin-like"/>
    <property type="match status" value="1"/>
</dbReference>
<dbReference type="InterPro" id="IPR000772">
    <property type="entry name" value="Ricin_B_lectin"/>
</dbReference>
<dbReference type="PANTHER" id="PTHR10127">
    <property type="entry name" value="DISCOIDIN, CUB, EGF, LAMININ , AND ZINC METALLOPROTEASE DOMAIN CONTAINING"/>
    <property type="match status" value="1"/>
</dbReference>
<evidence type="ECO:0000256" key="6">
    <source>
        <dbReference type="PROSITE-ProRule" id="PRU01211"/>
    </source>
</evidence>
<organism evidence="8 9">
    <name type="scientific">Chitinophaga fulva</name>
    <dbReference type="NCBI Taxonomy" id="2728842"/>
    <lineage>
        <taxon>Bacteria</taxon>
        <taxon>Pseudomonadati</taxon>
        <taxon>Bacteroidota</taxon>
        <taxon>Chitinophagia</taxon>
        <taxon>Chitinophagales</taxon>
        <taxon>Chitinophagaceae</taxon>
        <taxon>Chitinophaga</taxon>
    </lineage>
</organism>
<dbReference type="Proteomes" id="UP000583266">
    <property type="component" value="Unassembled WGS sequence"/>
</dbReference>
<dbReference type="RefSeq" id="WP_169225768.1">
    <property type="nucleotide sequence ID" value="NZ_JABBGC010000001.1"/>
</dbReference>
<dbReference type="InterPro" id="IPR001506">
    <property type="entry name" value="Peptidase_M12A"/>
</dbReference>
<dbReference type="EMBL" id="JABBGC010000001">
    <property type="protein sequence ID" value="NML38798.1"/>
    <property type="molecule type" value="Genomic_DNA"/>
</dbReference>
<keyword evidence="4 6" id="KW-0862">Zinc</keyword>
<comment type="caution">
    <text evidence="6">Lacks conserved residue(s) required for the propagation of feature annotation.</text>
</comment>
<evidence type="ECO:0000256" key="2">
    <source>
        <dbReference type="ARBA" id="ARBA00022723"/>
    </source>
</evidence>
<keyword evidence="2 6" id="KW-0479">Metal-binding</keyword>
<comment type="cofactor">
    <cofactor evidence="6">
        <name>Zn(2+)</name>
        <dbReference type="ChEBI" id="CHEBI:29105"/>
    </cofactor>
    <text evidence="6">Binds 1 zinc ion per subunit.</text>
</comment>
<feature type="domain" description="Peptidase M12A" evidence="7">
    <location>
        <begin position="98"/>
        <end position="287"/>
    </location>
</feature>
<dbReference type="GO" id="GO:0008270">
    <property type="term" value="F:zinc ion binding"/>
    <property type="evidence" value="ECO:0007669"/>
    <property type="project" value="UniProtKB-UniRule"/>
</dbReference>
<dbReference type="PRINTS" id="PR00480">
    <property type="entry name" value="ASTACIN"/>
</dbReference>
<feature type="binding site" evidence="6">
    <location>
        <position position="197"/>
    </location>
    <ligand>
        <name>Zn(2+)</name>
        <dbReference type="ChEBI" id="CHEBI:29105"/>
        <note>catalytic</note>
    </ligand>
</feature>
<dbReference type="PANTHER" id="PTHR10127:SF780">
    <property type="entry name" value="METALLOENDOPEPTIDASE"/>
    <property type="match status" value="1"/>
</dbReference>
<evidence type="ECO:0000256" key="4">
    <source>
        <dbReference type="ARBA" id="ARBA00022833"/>
    </source>
</evidence>
<evidence type="ECO:0000313" key="8">
    <source>
        <dbReference type="EMBL" id="NML38798.1"/>
    </source>
</evidence>